<dbReference type="PROSITE" id="PS00552">
    <property type="entry name" value="HTH_MERR_1"/>
    <property type="match status" value="1"/>
</dbReference>
<sequence>MRIGELARHAGLTIRTLHHYDAIGLLRPSARSPAGYRLYGPDDIARLHAIQALRQLGLALDDIRRLLAEGGASLPVIVEQQIHALDRQIEQATELRSRLSLLRAKFSAGDAPEASDWLASLQLMNTCNKYFSSAELRIIFSNWARIAGDWPPLMQDVRRAMEQGTPPESLAVQPLAYRWMQLMGVWMEGNFDLIRRWGDMYKREPAALHGSGPDLAMIEYVERAVGVRIAALCKYLSLEQLMGLAALPPQPWHDLSDAVHQLIRRGVPPDSDAARALVRHWLALMDRVAGGDTAVRDKLLTAYRREPLLAAAAVIDASVRNYLEQARRTLDPVAA</sequence>
<protein>
    <submittedName>
        <fullName evidence="6">HTH-type transcriptional activator tipA</fullName>
    </submittedName>
</protein>
<organism evidence="6 7">
    <name type="scientific">Caldimonas brevitalea</name>
    <dbReference type="NCBI Taxonomy" id="413882"/>
    <lineage>
        <taxon>Bacteria</taxon>
        <taxon>Pseudomonadati</taxon>
        <taxon>Pseudomonadota</taxon>
        <taxon>Betaproteobacteria</taxon>
        <taxon>Burkholderiales</taxon>
        <taxon>Sphaerotilaceae</taxon>
        <taxon>Caldimonas</taxon>
    </lineage>
</organism>
<keyword evidence="7" id="KW-1185">Reference proteome</keyword>
<dbReference type="RefSeq" id="WP_047194844.1">
    <property type="nucleotide sequence ID" value="NZ_CP011371.1"/>
</dbReference>
<dbReference type="PANTHER" id="PTHR30204">
    <property type="entry name" value="REDOX-CYCLING DRUG-SENSING TRANSCRIPTIONAL ACTIVATOR SOXR"/>
    <property type="match status" value="1"/>
</dbReference>
<dbReference type="OrthoDB" id="9808480at2"/>
<dbReference type="EMBL" id="CP011371">
    <property type="protein sequence ID" value="AKJ29134.1"/>
    <property type="molecule type" value="Genomic_DNA"/>
</dbReference>
<keyword evidence="3" id="KW-0238">DNA-binding</keyword>
<evidence type="ECO:0000256" key="1">
    <source>
        <dbReference type="ARBA" id="ARBA00022491"/>
    </source>
</evidence>
<accession>A0A0G3BI61</accession>
<dbReference type="STRING" id="413882.AAW51_2443"/>
<dbReference type="InterPro" id="IPR000551">
    <property type="entry name" value="MerR-type_HTH_dom"/>
</dbReference>
<feature type="domain" description="HTH merR-type" evidence="5">
    <location>
        <begin position="1"/>
        <end position="69"/>
    </location>
</feature>
<dbReference type="PANTHER" id="PTHR30204:SF69">
    <property type="entry name" value="MERR-FAMILY TRANSCRIPTIONAL REGULATOR"/>
    <property type="match status" value="1"/>
</dbReference>
<dbReference type="InterPro" id="IPR047057">
    <property type="entry name" value="MerR_fam"/>
</dbReference>
<evidence type="ECO:0000313" key="6">
    <source>
        <dbReference type="EMBL" id="AKJ29134.1"/>
    </source>
</evidence>
<dbReference type="KEGG" id="pbh:AAW51_2443"/>
<dbReference type="PATRIC" id="fig|413882.6.peg.2555"/>
<dbReference type="PROSITE" id="PS50937">
    <property type="entry name" value="HTH_MERR_2"/>
    <property type="match status" value="1"/>
</dbReference>
<dbReference type="InterPro" id="IPR009061">
    <property type="entry name" value="DNA-bd_dom_put_sf"/>
</dbReference>
<gene>
    <name evidence="6" type="ORF">AAW51_2443</name>
</gene>
<name>A0A0G3BI61_9BURK</name>
<proteinExistence type="predicted"/>
<reference evidence="6 7" key="1">
    <citation type="submission" date="2015-05" db="EMBL/GenBank/DDBJ databases">
        <authorList>
            <person name="Tang B."/>
            <person name="Yu Y."/>
        </authorList>
    </citation>
    <scope>NUCLEOTIDE SEQUENCE [LARGE SCALE GENOMIC DNA]</scope>
    <source>
        <strain evidence="6 7">DSM 7029</strain>
    </source>
</reference>
<dbReference type="Pfam" id="PF13411">
    <property type="entry name" value="MerR_1"/>
    <property type="match status" value="1"/>
</dbReference>
<evidence type="ECO:0000256" key="4">
    <source>
        <dbReference type="ARBA" id="ARBA00023163"/>
    </source>
</evidence>
<evidence type="ECO:0000256" key="2">
    <source>
        <dbReference type="ARBA" id="ARBA00023015"/>
    </source>
</evidence>
<dbReference type="GO" id="GO:0003700">
    <property type="term" value="F:DNA-binding transcription factor activity"/>
    <property type="evidence" value="ECO:0007669"/>
    <property type="project" value="InterPro"/>
</dbReference>
<evidence type="ECO:0000313" key="7">
    <source>
        <dbReference type="Proteomes" id="UP000035352"/>
    </source>
</evidence>
<keyword evidence="4" id="KW-0804">Transcription</keyword>
<dbReference type="InterPro" id="IPR012925">
    <property type="entry name" value="TipAS_dom"/>
</dbReference>
<dbReference type="Gene3D" id="1.10.1660.10">
    <property type="match status" value="1"/>
</dbReference>
<dbReference type="PRINTS" id="PR00040">
    <property type="entry name" value="HTHMERR"/>
</dbReference>
<dbReference type="SMART" id="SM00422">
    <property type="entry name" value="HTH_MERR"/>
    <property type="match status" value="1"/>
</dbReference>
<dbReference type="Pfam" id="PF07739">
    <property type="entry name" value="TipAS"/>
    <property type="match status" value="1"/>
</dbReference>
<dbReference type="GO" id="GO:0003677">
    <property type="term" value="F:DNA binding"/>
    <property type="evidence" value="ECO:0007669"/>
    <property type="project" value="UniProtKB-KW"/>
</dbReference>
<dbReference type="AlphaFoldDB" id="A0A0G3BI61"/>
<keyword evidence="1" id="KW-0678">Repressor</keyword>
<evidence type="ECO:0000259" key="5">
    <source>
        <dbReference type="PROSITE" id="PS50937"/>
    </source>
</evidence>
<dbReference type="Proteomes" id="UP000035352">
    <property type="component" value="Chromosome"/>
</dbReference>
<dbReference type="SUPFAM" id="SSF46955">
    <property type="entry name" value="Putative DNA-binding domain"/>
    <property type="match status" value="1"/>
</dbReference>
<evidence type="ECO:0000256" key="3">
    <source>
        <dbReference type="ARBA" id="ARBA00023125"/>
    </source>
</evidence>
<keyword evidence="2" id="KW-0805">Transcription regulation</keyword>